<evidence type="ECO:0000256" key="1">
    <source>
        <dbReference type="SAM" id="MobiDB-lite"/>
    </source>
</evidence>
<feature type="region of interest" description="Disordered" evidence="1">
    <location>
        <begin position="1"/>
        <end position="41"/>
    </location>
</feature>
<organism evidence="2 3">
    <name type="scientific">Pleurodeles waltl</name>
    <name type="common">Iberian ribbed newt</name>
    <dbReference type="NCBI Taxonomy" id="8319"/>
    <lineage>
        <taxon>Eukaryota</taxon>
        <taxon>Metazoa</taxon>
        <taxon>Chordata</taxon>
        <taxon>Craniata</taxon>
        <taxon>Vertebrata</taxon>
        <taxon>Euteleostomi</taxon>
        <taxon>Amphibia</taxon>
        <taxon>Batrachia</taxon>
        <taxon>Caudata</taxon>
        <taxon>Salamandroidea</taxon>
        <taxon>Salamandridae</taxon>
        <taxon>Pleurodelinae</taxon>
        <taxon>Pleurodeles</taxon>
    </lineage>
</organism>
<comment type="caution">
    <text evidence="2">The sequence shown here is derived from an EMBL/GenBank/DDBJ whole genome shotgun (WGS) entry which is preliminary data.</text>
</comment>
<protein>
    <submittedName>
        <fullName evidence="2">Uncharacterized protein</fullName>
    </submittedName>
</protein>
<dbReference type="EMBL" id="JANPWB010000003">
    <property type="protein sequence ID" value="KAJ1204217.1"/>
    <property type="molecule type" value="Genomic_DNA"/>
</dbReference>
<evidence type="ECO:0000313" key="2">
    <source>
        <dbReference type="EMBL" id="KAJ1204217.1"/>
    </source>
</evidence>
<feature type="compositionally biased region" description="Low complexity" evidence="1">
    <location>
        <begin position="25"/>
        <end position="36"/>
    </location>
</feature>
<keyword evidence="3" id="KW-1185">Reference proteome</keyword>
<sequence>MRRTRPSPPVQAKTKMDQYTIPNPAADDTAGAAGSSLGPSVLQPDLNAILKAVRGSREAVEQKVDELHIEVSLIRQDLQRVMGHQGREANFHNRG</sequence>
<gene>
    <name evidence="2" type="ORF">NDU88_007998</name>
</gene>
<name>A0AAV7VS04_PLEWA</name>
<proteinExistence type="predicted"/>
<dbReference type="Proteomes" id="UP001066276">
    <property type="component" value="Chromosome 2_1"/>
</dbReference>
<accession>A0AAV7VS04</accession>
<evidence type="ECO:0000313" key="3">
    <source>
        <dbReference type="Proteomes" id="UP001066276"/>
    </source>
</evidence>
<reference evidence="2" key="1">
    <citation type="journal article" date="2022" name="bioRxiv">
        <title>Sequencing and chromosome-scale assembly of the giantPleurodeles waltlgenome.</title>
        <authorList>
            <person name="Brown T."/>
            <person name="Elewa A."/>
            <person name="Iarovenko S."/>
            <person name="Subramanian E."/>
            <person name="Araus A.J."/>
            <person name="Petzold A."/>
            <person name="Susuki M."/>
            <person name="Suzuki K.-i.T."/>
            <person name="Hayashi T."/>
            <person name="Toyoda A."/>
            <person name="Oliveira C."/>
            <person name="Osipova E."/>
            <person name="Leigh N.D."/>
            <person name="Simon A."/>
            <person name="Yun M.H."/>
        </authorList>
    </citation>
    <scope>NUCLEOTIDE SEQUENCE</scope>
    <source>
        <strain evidence="2">20211129_DDA</strain>
        <tissue evidence="2">Liver</tissue>
    </source>
</reference>
<dbReference type="AlphaFoldDB" id="A0AAV7VS04"/>